<evidence type="ECO:0000313" key="3">
    <source>
        <dbReference type="Proteomes" id="UP001311915"/>
    </source>
</evidence>
<evidence type="ECO:0000256" key="1">
    <source>
        <dbReference type="SAM" id="MobiDB-lite"/>
    </source>
</evidence>
<protein>
    <submittedName>
        <fullName evidence="2">Uncharacterized protein</fullName>
    </submittedName>
</protein>
<feature type="compositionally biased region" description="Pro residues" evidence="1">
    <location>
        <begin position="49"/>
        <end position="60"/>
    </location>
</feature>
<dbReference type="EMBL" id="JAWPEI010000010">
    <property type="protein sequence ID" value="KAK4713767.1"/>
    <property type="molecule type" value="Genomic_DNA"/>
</dbReference>
<organism evidence="2 3">
    <name type="scientific">Solanum pinnatisectum</name>
    <name type="common">tansyleaf nightshade</name>
    <dbReference type="NCBI Taxonomy" id="50273"/>
    <lineage>
        <taxon>Eukaryota</taxon>
        <taxon>Viridiplantae</taxon>
        <taxon>Streptophyta</taxon>
        <taxon>Embryophyta</taxon>
        <taxon>Tracheophyta</taxon>
        <taxon>Spermatophyta</taxon>
        <taxon>Magnoliopsida</taxon>
        <taxon>eudicotyledons</taxon>
        <taxon>Gunneridae</taxon>
        <taxon>Pentapetalae</taxon>
        <taxon>asterids</taxon>
        <taxon>lamiids</taxon>
        <taxon>Solanales</taxon>
        <taxon>Solanaceae</taxon>
        <taxon>Solanoideae</taxon>
        <taxon>Solaneae</taxon>
        <taxon>Solanum</taxon>
    </lineage>
</organism>
<comment type="caution">
    <text evidence="2">The sequence shown here is derived from an EMBL/GenBank/DDBJ whole genome shotgun (WGS) entry which is preliminary data.</text>
</comment>
<keyword evidence="3" id="KW-1185">Reference proteome</keyword>
<dbReference type="Proteomes" id="UP001311915">
    <property type="component" value="Unassembled WGS sequence"/>
</dbReference>
<evidence type="ECO:0000313" key="2">
    <source>
        <dbReference type="EMBL" id="KAK4713767.1"/>
    </source>
</evidence>
<reference evidence="2 3" key="1">
    <citation type="submission" date="2023-10" db="EMBL/GenBank/DDBJ databases">
        <title>Genome-Wide Identification Analysis in wild type Solanum Pinnatisectum Reveals Some Genes Defensing Phytophthora Infestans.</title>
        <authorList>
            <person name="Sun C."/>
        </authorList>
    </citation>
    <scope>NUCLEOTIDE SEQUENCE [LARGE SCALE GENOMIC DNA]</scope>
    <source>
        <strain evidence="2">LQN</strain>
        <tissue evidence="2">Leaf</tissue>
    </source>
</reference>
<feature type="region of interest" description="Disordered" evidence="1">
    <location>
        <begin position="1"/>
        <end position="82"/>
    </location>
</feature>
<feature type="compositionally biased region" description="Pro residues" evidence="1">
    <location>
        <begin position="69"/>
        <end position="82"/>
    </location>
</feature>
<proteinExistence type="predicted"/>
<name>A0AAV9KK62_9SOLN</name>
<accession>A0AAV9KK62</accession>
<feature type="compositionally biased region" description="Low complexity" evidence="1">
    <location>
        <begin position="14"/>
        <end position="27"/>
    </location>
</feature>
<gene>
    <name evidence="2" type="ORF">R3W88_019674</name>
</gene>
<sequence>MANPLVTYSDDETSSASTALPSTPASPEVHFQGKEKLSTDTSLTSLPNDPSPSRPPPPLPVFASGDPFTPSPSPPSSKIPNPIPTSPVMLDFESEVISVKNMVKLLEIGKEKYFRTKPVLRGRTFHSEILHIDTGWGDLFLDSNLLVYEKEVVDFYTNLTFLEGNVATSTVNGVELVFDHIRLGKILNIPTNGLAEYGIIPKGHRWHEACFCDIGIVHALENKEPIDWPSFMIKHMVRIEFVVPLGEGRALTHADMFTGSSLAECGLLVEPDQVPIAFPRALDPLLVYFLILGLPGTSLLCFRLKIHLYALIYLHLKGSCQVARTVSPTTTR</sequence>
<dbReference type="AlphaFoldDB" id="A0AAV9KK62"/>